<evidence type="ECO:0000256" key="8">
    <source>
        <dbReference type="ARBA" id="ARBA00023136"/>
    </source>
</evidence>
<sequence>MALYENRTLASAITAAVTGILAGYPFDTLKTRMQTHHYSSLLTCLRKSLAEEGLLGLYRGFLPPLMTTSAAKSLSFSVFEGTKQWLRDHDPLRGMRSIVPDFQRTTLGSVALTAALSGSVAGTTIAVMCCPLELVKIQMQLANLLKKEMEGAVKQTLGLTGRQSASPATQQIFLFLVVRDLSGTAIYFASYETVKETLRRLTGSNHTGPLTHMLAGGTCGVVSWLIIFPVDLVKSTMQSQILKPRSTWAFQSSWQCARDIYAKLGMSGLYRGISVSLIRAFPLHGLNFVVYEWARATICKLAGRPE</sequence>
<dbReference type="PANTHER" id="PTHR45624:SF9">
    <property type="entry name" value="CARRIER PROTEIN, PUTATIVE (AFU_ORTHOLOGUE AFUA_4G06390)-RELATED"/>
    <property type="match status" value="1"/>
</dbReference>
<accession>A0A1Y1WC99</accession>
<evidence type="ECO:0000256" key="3">
    <source>
        <dbReference type="ARBA" id="ARBA00022448"/>
    </source>
</evidence>
<reference evidence="11 12" key="1">
    <citation type="submission" date="2016-07" db="EMBL/GenBank/DDBJ databases">
        <title>Pervasive Adenine N6-methylation of Active Genes in Fungi.</title>
        <authorList>
            <consortium name="DOE Joint Genome Institute"/>
            <person name="Mondo S.J."/>
            <person name="Dannebaum R.O."/>
            <person name="Kuo R.C."/>
            <person name="Labutti K."/>
            <person name="Haridas S."/>
            <person name="Kuo A."/>
            <person name="Salamov A."/>
            <person name="Ahrendt S.R."/>
            <person name="Lipzen A."/>
            <person name="Sullivan W."/>
            <person name="Andreopoulos W.B."/>
            <person name="Clum A."/>
            <person name="Lindquist E."/>
            <person name="Daum C."/>
            <person name="Ramamoorthy G.K."/>
            <person name="Gryganskyi A."/>
            <person name="Culley D."/>
            <person name="Magnuson J.K."/>
            <person name="James T.Y."/>
            <person name="O'Malley M.A."/>
            <person name="Stajich J.E."/>
            <person name="Spatafora J.W."/>
            <person name="Visel A."/>
            <person name="Grigoriev I.V."/>
        </authorList>
    </citation>
    <scope>NUCLEOTIDE SEQUENCE [LARGE SCALE GENOMIC DNA]</scope>
    <source>
        <strain evidence="11 12">ATCC 12442</strain>
    </source>
</reference>
<comment type="similarity">
    <text evidence="2 10">Belongs to the mitochondrial carrier (TC 2.A.29) family.</text>
</comment>
<keyword evidence="7" id="KW-0496">Mitochondrion</keyword>
<feature type="repeat" description="Solcar" evidence="9">
    <location>
        <begin position="6"/>
        <end position="85"/>
    </location>
</feature>
<dbReference type="InterPro" id="IPR023395">
    <property type="entry name" value="MCP_dom_sf"/>
</dbReference>
<evidence type="ECO:0000256" key="2">
    <source>
        <dbReference type="ARBA" id="ARBA00006375"/>
    </source>
</evidence>
<evidence type="ECO:0000256" key="6">
    <source>
        <dbReference type="ARBA" id="ARBA00022989"/>
    </source>
</evidence>
<dbReference type="InterPro" id="IPR050567">
    <property type="entry name" value="Mitochondrial_Carrier"/>
</dbReference>
<dbReference type="InterPro" id="IPR018108">
    <property type="entry name" value="MCP_transmembrane"/>
</dbReference>
<dbReference type="SUPFAM" id="SSF103506">
    <property type="entry name" value="Mitochondrial carrier"/>
    <property type="match status" value="1"/>
</dbReference>
<dbReference type="GeneID" id="63801180"/>
<dbReference type="PROSITE" id="PS50920">
    <property type="entry name" value="SOLCAR"/>
    <property type="match status" value="3"/>
</dbReference>
<dbReference type="GO" id="GO:0022857">
    <property type="term" value="F:transmembrane transporter activity"/>
    <property type="evidence" value="ECO:0007669"/>
    <property type="project" value="TreeGrafter"/>
</dbReference>
<evidence type="ECO:0000256" key="1">
    <source>
        <dbReference type="ARBA" id="ARBA00004225"/>
    </source>
</evidence>
<evidence type="ECO:0000256" key="5">
    <source>
        <dbReference type="ARBA" id="ARBA00022737"/>
    </source>
</evidence>
<dbReference type="Proteomes" id="UP000193922">
    <property type="component" value="Unassembled WGS sequence"/>
</dbReference>
<evidence type="ECO:0000256" key="4">
    <source>
        <dbReference type="ARBA" id="ARBA00022692"/>
    </source>
</evidence>
<dbReference type="EMBL" id="MCFD01000004">
    <property type="protein sequence ID" value="ORX71170.1"/>
    <property type="molecule type" value="Genomic_DNA"/>
</dbReference>
<keyword evidence="4 9" id="KW-0812">Transmembrane</keyword>
<organism evidence="11 12">
    <name type="scientific">Linderina pennispora</name>
    <dbReference type="NCBI Taxonomy" id="61395"/>
    <lineage>
        <taxon>Eukaryota</taxon>
        <taxon>Fungi</taxon>
        <taxon>Fungi incertae sedis</taxon>
        <taxon>Zoopagomycota</taxon>
        <taxon>Kickxellomycotina</taxon>
        <taxon>Kickxellomycetes</taxon>
        <taxon>Kickxellales</taxon>
        <taxon>Kickxellaceae</taxon>
        <taxon>Linderina</taxon>
    </lineage>
</organism>
<protein>
    <submittedName>
        <fullName evidence="11">Mitochondrial carrier</fullName>
    </submittedName>
</protein>
<proteinExistence type="inferred from homology"/>
<dbReference type="Gene3D" id="1.50.40.10">
    <property type="entry name" value="Mitochondrial carrier domain"/>
    <property type="match status" value="2"/>
</dbReference>
<keyword evidence="12" id="KW-1185">Reference proteome</keyword>
<feature type="repeat" description="Solcar" evidence="9">
    <location>
        <begin position="109"/>
        <end position="197"/>
    </location>
</feature>
<evidence type="ECO:0000256" key="7">
    <source>
        <dbReference type="ARBA" id="ARBA00023128"/>
    </source>
</evidence>
<dbReference type="RefSeq" id="XP_040744685.1">
    <property type="nucleotide sequence ID" value="XM_040884532.1"/>
</dbReference>
<evidence type="ECO:0000313" key="11">
    <source>
        <dbReference type="EMBL" id="ORX71170.1"/>
    </source>
</evidence>
<name>A0A1Y1WC99_9FUNG</name>
<keyword evidence="6" id="KW-1133">Transmembrane helix</keyword>
<gene>
    <name evidence="11" type="ORF">DL89DRAFT_221718</name>
</gene>
<dbReference type="OrthoDB" id="2382881at2759"/>
<comment type="subcellular location">
    <subcellularLocation>
        <location evidence="1">Mitochondrion membrane</location>
        <topology evidence="1">Multi-pass membrane protein</topology>
    </subcellularLocation>
</comment>
<evidence type="ECO:0000256" key="10">
    <source>
        <dbReference type="RuleBase" id="RU000488"/>
    </source>
</evidence>
<keyword evidence="3 10" id="KW-0813">Transport</keyword>
<evidence type="ECO:0000313" key="12">
    <source>
        <dbReference type="Proteomes" id="UP000193922"/>
    </source>
</evidence>
<dbReference type="GO" id="GO:0031966">
    <property type="term" value="C:mitochondrial membrane"/>
    <property type="evidence" value="ECO:0007669"/>
    <property type="project" value="UniProtKB-SubCell"/>
</dbReference>
<keyword evidence="5" id="KW-0677">Repeat</keyword>
<dbReference type="PANTHER" id="PTHR45624">
    <property type="entry name" value="MITOCHONDRIAL BASIC AMINO ACIDS TRANSPORTER-RELATED"/>
    <property type="match status" value="1"/>
</dbReference>
<evidence type="ECO:0000256" key="9">
    <source>
        <dbReference type="PROSITE-ProRule" id="PRU00282"/>
    </source>
</evidence>
<dbReference type="Pfam" id="PF00153">
    <property type="entry name" value="Mito_carr"/>
    <property type="match status" value="3"/>
</dbReference>
<comment type="caution">
    <text evidence="11">The sequence shown here is derived from an EMBL/GenBank/DDBJ whole genome shotgun (WGS) entry which is preliminary data.</text>
</comment>
<dbReference type="STRING" id="61395.A0A1Y1WC99"/>
<feature type="repeat" description="Solcar" evidence="9">
    <location>
        <begin position="207"/>
        <end position="297"/>
    </location>
</feature>
<keyword evidence="8 9" id="KW-0472">Membrane</keyword>
<dbReference type="AlphaFoldDB" id="A0A1Y1WC99"/>